<keyword evidence="1" id="KW-0723">Serine/threonine-protein kinase</keyword>
<feature type="compositionally biased region" description="Low complexity" evidence="6">
    <location>
        <begin position="151"/>
        <end position="170"/>
    </location>
</feature>
<dbReference type="RefSeq" id="XP_021803608.1">
    <property type="nucleotide sequence ID" value="XM_021947916.1"/>
</dbReference>
<evidence type="ECO:0000256" key="4">
    <source>
        <dbReference type="ARBA" id="ARBA00022777"/>
    </source>
</evidence>
<proteinExistence type="predicted"/>
<dbReference type="SUPFAM" id="SSF56112">
    <property type="entry name" value="Protein kinase-like (PK-like)"/>
    <property type="match status" value="1"/>
</dbReference>
<dbReference type="AlphaFoldDB" id="A0A6P5RP34"/>
<feature type="domain" description="Serine-threonine/tyrosine-protein kinase catalytic" evidence="7">
    <location>
        <begin position="2"/>
        <end position="81"/>
    </location>
</feature>
<evidence type="ECO:0000259" key="7">
    <source>
        <dbReference type="Pfam" id="PF07714"/>
    </source>
</evidence>
<evidence type="ECO:0000256" key="2">
    <source>
        <dbReference type="ARBA" id="ARBA00022679"/>
    </source>
</evidence>
<dbReference type="KEGG" id="pavi:110747827"/>
<keyword evidence="2" id="KW-0808">Transferase</keyword>
<dbReference type="Gene3D" id="1.10.510.10">
    <property type="entry name" value="Transferase(Phosphotransferase) domain 1"/>
    <property type="match status" value="1"/>
</dbReference>
<reference evidence="9" key="1">
    <citation type="submission" date="2025-08" db="UniProtKB">
        <authorList>
            <consortium name="RefSeq"/>
        </authorList>
    </citation>
    <scope>IDENTIFICATION</scope>
</reference>
<evidence type="ECO:0000313" key="8">
    <source>
        <dbReference type="Proteomes" id="UP000515124"/>
    </source>
</evidence>
<dbReference type="PANTHER" id="PTHR27002">
    <property type="entry name" value="RECEPTOR-LIKE SERINE/THREONINE-PROTEIN KINASE SD1-8"/>
    <property type="match status" value="1"/>
</dbReference>
<feature type="region of interest" description="Disordered" evidence="6">
    <location>
        <begin position="144"/>
        <end position="170"/>
    </location>
</feature>
<keyword evidence="5" id="KW-0067">ATP-binding</keyword>
<evidence type="ECO:0000256" key="3">
    <source>
        <dbReference type="ARBA" id="ARBA00022741"/>
    </source>
</evidence>
<keyword evidence="4" id="KW-0418">Kinase</keyword>
<dbReference type="InterPro" id="IPR011009">
    <property type="entry name" value="Kinase-like_dom_sf"/>
</dbReference>
<keyword evidence="3" id="KW-0547">Nucleotide-binding</keyword>
<evidence type="ECO:0000313" key="9">
    <source>
        <dbReference type="RefSeq" id="XP_021803608.1"/>
    </source>
</evidence>
<gene>
    <name evidence="9" type="primary">LOC110747827</name>
</gene>
<evidence type="ECO:0000256" key="1">
    <source>
        <dbReference type="ARBA" id="ARBA00022527"/>
    </source>
</evidence>
<dbReference type="PANTHER" id="PTHR27002:SF1073">
    <property type="entry name" value="CYSTEINE-RICH RECEPTOR-LIKE PROTEIN KINASE 29"/>
    <property type="match status" value="1"/>
</dbReference>
<evidence type="ECO:0000256" key="6">
    <source>
        <dbReference type="SAM" id="MobiDB-lite"/>
    </source>
</evidence>
<dbReference type="Proteomes" id="UP000515124">
    <property type="component" value="Unplaced"/>
</dbReference>
<dbReference type="GO" id="GO:0005886">
    <property type="term" value="C:plasma membrane"/>
    <property type="evidence" value="ECO:0007669"/>
    <property type="project" value="TreeGrafter"/>
</dbReference>
<feature type="non-terminal residue" evidence="9">
    <location>
        <position position="1"/>
    </location>
</feature>
<protein>
    <submittedName>
        <fullName evidence="9">Cysteine-rich receptor-like protein kinase 29</fullName>
    </submittedName>
</protein>
<dbReference type="GeneID" id="110747827"/>
<dbReference type="Pfam" id="PF07714">
    <property type="entry name" value="PK_Tyr_Ser-Thr"/>
    <property type="match status" value="1"/>
</dbReference>
<dbReference type="InterPro" id="IPR001245">
    <property type="entry name" value="Ser-Thr/Tyr_kinase_cat_dom"/>
</dbReference>
<keyword evidence="8" id="KW-1185">Reference proteome</keyword>
<evidence type="ECO:0000256" key="5">
    <source>
        <dbReference type="ARBA" id="ARBA00022840"/>
    </source>
</evidence>
<sequence length="170" mass="18701">GYMTPEYVMYGHLSIKLDVYSFGVLVLEIAWKSWREGTASNLIDPTLRTGSRSEIMRCLHIGLLCVQENIADRPTMASIVLMLNSYSLTLLVPSQPAFFMHTSDGSNVCVTTGSDRSKTNSLFTAPEDEVSLFLVDSEERSLLNKENTTKSSPIILPSPDISSSIKGDCS</sequence>
<dbReference type="GO" id="GO:0005524">
    <property type="term" value="F:ATP binding"/>
    <property type="evidence" value="ECO:0007669"/>
    <property type="project" value="UniProtKB-KW"/>
</dbReference>
<dbReference type="GO" id="GO:0004674">
    <property type="term" value="F:protein serine/threonine kinase activity"/>
    <property type="evidence" value="ECO:0007669"/>
    <property type="project" value="UniProtKB-KW"/>
</dbReference>
<name>A0A6P5RP34_PRUAV</name>
<accession>A0A6P5RP34</accession>
<organism evidence="8 9">
    <name type="scientific">Prunus avium</name>
    <name type="common">Cherry</name>
    <name type="synonym">Cerasus avium</name>
    <dbReference type="NCBI Taxonomy" id="42229"/>
    <lineage>
        <taxon>Eukaryota</taxon>
        <taxon>Viridiplantae</taxon>
        <taxon>Streptophyta</taxon>
        <taxon>Embryophyta</taxon>
        <taxon>Tracheophyta</taxon>
        <taxon>Spermatophyta</taxon>
        <taxon>Magnoliopsida</taxon>
        <taxon>eudicotyledons</taxon>
        <taxon>Gunneridae</taxon>
        <taxon>Pentapetalae</taxon>
        <taxon>rosids</taxon>
        <taxon>fabids</taxon>
        <taxon>Rosales</taxon>
        <taxon>Rosaceae</taxon>
        <taxon>Amygdaloideae</taxon>
        <taxon>Amygdaleae</taxon>
        <taxon>Prunus</taxon>
    </lineage>
</organism>